<name>A0A369J3I5_HYPMA</name>
<dbReference type="OrthoDB" id="3066930at2759"/>
<evidence type="ECO:0000313" key="1">
    <source>
        <dbReference type="EMBL" id="RDB16609.1"/>
    </source>
</evidence>
<evidence type="ECO:0000313" key="2">
    <source>
        <dbReference type="Proteomes" id="UP000076154"/>
    </source>
</evidence>
<dbReference type="AlphaFoldDB" id="A0A369J3I5"/>
<comment type="caution">
    <text evidence="1">The sequence shown here is derived from an EMBL/GenBank/DDBJ whole genome shotgun (WGS) entry which is preliminary data.</text>
</comment>
<protein>
    <recommendedName>
        <fullName evidence="3">Protein kinase domain-containing protein</fullName>
    </recommendedName>
</protein>
<dbReference type="InParanoid" id="A0A369J3I5"/>
<proteinExistence type="predicted"/>
<accession>A0A369J3I5</accession>
<evidence type="ECO:0008006" key="3">
    <source>
        <dbReference type="Google" id="ProtNLM"/>
    </source>
</evidence>
<keyword evidence="2" id="KW-1185">Reference proteome</keyword>
<dbReference type="SUPFAM" id="SSF56112">
    <property type="entry name" value="Protein kinase-like (PK-like)"/>
    <property type="match status" value="1"/>
</dbReference>
<dbReference type="InterPro" id="IPR011009">
    <property type="entry name" value="Kinase-like_dom_sf"/>
</dbReference>
<dbReference type="Proteomes" id="UP000076154">
    <property type="component" value="Unassembled WGS sequence"/>
</dbReference>
<dbReference type="EMBL" id="LUEZ02000124">
    <property type="protein sequence ID" value="RDB16609.1"/>
    <property type="molecule type" value="Genomic_DNA"/>
</dbReference>
<gene>
    <name evidence="1" type="ORF">Hypma_002796</name>
</gene>
<organism evidence="1 2">
    <name type="scientific">Hypsizygus marmoreus</name>
    <name type="common">White beech mushroom</name>
    <name type="synonym">Agaricus marmoreus</name>
    <dbReference type="NCBI Taxonomy" id="39966"/>
    <lineage>
        <taxon>Eukaryota</taxon>
        <taxon>Fungi</taxon>
        <taxon>Dikarya</taxon>
        <taxon>Basidiomycota</taxon>
        <taxon>Agaricomycotina</taxon>
        <taxon>Agaricomycetes</taxon>
        <taxon>Agaricomycetidae</taxon>
        <taxon>Agaricales</taxon>
        <taxon>Tricholomatineae</taxon>
        <taxon>Lyophyllaceae</taxon>
        <taxon>Hypsizygus</taxon>
    </lineage>
</organism>
<sequence>MSFAKLKGGSLWRELSNNVGEWHFHIPRSFRPFAIHRPLDMSNHREFPPTSPINFAVISCTTIYAPDTPKGVDTITFWVRIRTQETAICICAPYVSSIQELQLPNSEIFATAVQLALRERSTGVYIDDNQNVASFDPIPAPLEPVPGLSYPGHVRLPIYDANTLVPLDVYKFNNYNVKLVELDGQLLVMKQISDDNVRALQEELDNYFRAQNSPYVLPLHGMVRVQQCYVESETLRIQTRDTVTGFLLPFLGILSTWLIGGEWSVEEKEFLAITLLDAVLDLERRGVHLSDLKRDNILLALDGLKIIDLSSTAFTPGYNDFHNGITEASAKWTPYGLGRVFAELFLEGHPSHTGYTFIHSDTPAPFVEIIKRCCSDNKEFLSAEHLWYVTATLLEPIRKRAHSQGITISRLANERWLRIQNDARSWEELHLGQTRNEYGNLTSWLPHFAQESHRRWFVTPECDEAERWADCKSRIEAILEDFPVTTNLFTCLCSQDHHYDSNGERLKTYWIAAAARERAICVCTPLLYCEERLPESEIFHLAVKSAIDGGFVGVYIADDNSIFQFDTFPTPTQSPPRPAKAGLKIPDGIDLPIVDEDNKGLIYRDLLIFRNSNLRLVELYGVSFVCKSFDQDPGDLQDELDHYIQLRSSPHILHLEGLVRINEHRIDPQTFCIETWSRISGILLPFYGAWSRWWIGGEWTVTEKEYMAVKLLDTVLAIQRSGVYLEKLSRDNIFLTGQGLQIDGSSMRSGHSSRNPSAQTVLALGKAFAELFLERHPSVGARTYIAATTPPLFVDIIKRCCANQRTRCSSVEDLYAAFSGPLREIRSWPVSTAGLEYKRTLKLSHNIPRDCRQNLGQTAEPEPQLWVPSWAADILSRYWEPPESHEAELWIDEEYYDNVHEA</sequence>
<reference evidence="1" key="1">
    <citation type="submission" date="2018-04" db="EMBL/GenBank/DDBJ databases">
        <title>Whole genome sequencing of Hypsizygus marmoreus.</title>
        <authorList>
            <person name="Choi I.-G."/>
            <person name="Min B."/>
            <person name="Kim J.-G."/>
            <person name="Kim S."/>
            <person name="Oh Y.-L."/>
            <person name="Kong W.-S."/>
            <person name="Park H."/>
            <person name="Jeong J."/>
            <person name="Song E.-S."/>
        </authorList>
    </citation>
    <scope>NUCLEOTIDE SEQUENCE [LARGE SCALE GENOMIC DNA]</scope>
    <source>
        <strain evidence="1">51987-8</strain>
    </source>
</reference>